<dbReference type="InterPro" id="IPR019117">
    <property type="entry name" value="CRISPR-assoc_protein_Cmr3"/>
</dbReference>
<dbReference type="AlphaFoldDB" id="A0A6S6SCS8"/>
<name>A0A6S6SCS8_9BACT</name>
<sequence>MKYSYLITLKPLEPFFFGGEFTFGADESRQETSRYSATSTEFPQQTALLGMLRKTLLIQNGHLTMHKKGEWVDSTGRGTQSKNYDNAKALVGTDAFSYEKAIDLGIIDSLSPLFIKDKSNNFFIANAKDRDFEIKEIEGKVSIGNGQHKAFVFEGYDAKESNHKGYISTSKDLKDFSDFFKEVETVGIKKSQSGESEEDAFFRKKSHVPKDGESFAFIATFSQEIEWEKQSLVSLGADQSSFILKIEAYDHEFKTVFNGVHEAKKSSRIVLASQTLLSQEAYALCFFVLGERKPYRQLVNAKKGTKSKRYYLLEKGSVLYTEELEKLEKMLNQKHLRAIGINHYFTIKGKK</sequence>
<accession>A0A6S6SCS8</accession>
<evidence type="ECO:0000313" key="1">
    <source>
        <dbReference type="EMBL" id="CAA6807746.1"/>
    </source>
</evidence>
<proteinExistence type="predicted"/>
<dbReference type="Pfam" id="PF09700">
    <property type="entry name" value="Cas_Cmr3"/>
    <property type="match status" value="1"/>
</dbReference>
<organism evidence="1">
    <name type="scientific">uncultured Sulfurovum sp</name>
    <dbReference type="NCBI Taxonomy" id="269237"/>
    <lineage>
        <taxon>Bacteria</taxon>
        <taxon>Pseudomonadati</taxon>
        <taxon>Campylobacterota</taxon>
        <taxon>Epsilonproteobacteria</taxon>
        <taxon>Campylobacterales</taxon>
        <taxon>Sulfurovaceae</taxon>
        <taxon>Sulfurovum</taxon>
        <taxon>environmental samples</taxon>
    </lineage>
</organism>
<dbReference type="EMBL" id="CACVAZ010000042">
    <property type="protein sequence ID" value="CAA6807746.1"/>
    <property type="molecule type" value="Genomic_DNA"/>
</dbReference>
<reference evidence="1" key="1">
    <citation type="submission" date="2020-01" db="EMBL/GenBank/DDBJ databases">
        <authorList>
            <person name="Meier V. D."/>
            <person name="Meier V D."/>
        </authorList>
    </citation>
    <scope>NUCLEOTIDE SEQUENCE</scope>
    <source>
        <strain evidence="1">HLG_WM_MAG_02</strain>
    </source>
</reference>
<protein>
    <submittedName>
        <fullName evidence="1">CRISPR-associated RAMP Cmr3</fullName>
    </submittedName>
</protein>
<gene>
    <name evidence="1" type="ORF">HELGO_WM34582</name>
</gene>